<protein>
    <submittedName>
        <fullName evidence="2">Uncharacterized protein</fullName>
    </submittedName>
</protein>
<dbReference type="Proteomes" id="UP001221757">
    <property type="component" value="Unassembled WGS sequence"/>
</dbReference>
<name>A0AAD7D4Z4_MYCRO</name>
<evidence type="ECO:0000313" key="2">
    <source>
        <dbReference type="EMBL" id="KAJ7679663.1"/>
    </source>
</evidence>
<dbReference type="EMBL" id="JARKIE010000129">
    <property type="protein sequence ID" value="KAJ7679663.1"/>
    <property type="molecule type" value="Genomic_DNA"/>
</dbReference>
<evidence type="ECO:0000256" key="1">
    <source>
        <dbReference type="SAM" id="MobiDB-lite"/>
    </source>
</evidence>
<sequence>MADGPRQRPLTSASSMIPVESPVRLGVGLFIASNGVSFLPSFLPIHKRCAVLRSSAHLPGAEGCSIFRDDHRLKAISLNFGLNFGMQSKLKGSLRRMYINKGAEGCSIFRGDSVQGQGEMLLGTQTKLSSWRRIVLYSALSPWWGQSRCMATPNKSRMNLRSFGHRRFCGVPVRLVVWLLEAQDGIFLPSPPEALDAFKMVHQRGVAEGCRDSAVVPCSRLFASPIIGADGTVHYTTSTTREPGKPAVYREGTSGDTKFRECLGHTTLPIAPLPQGRTRPHLLPTSDARRGADVPAHIYSAD</sequence>
<evidence type="ECO:0000313" key="3">
    <source>
        <dbReference type="Proteomes" id="UP001221757"/>
    </source>
</evidence>
<dbReference type="AlphaFoldDB" id="A0AAD7D4Z4"/>
<feature type="region of interest" description="Disordered" evidence="1">
    <location>
        <begin position="283"/>
        <end position="302"/>
    </location>
</feature>
<proteinExistence type="predicted"/>
<keyword evidence="3" id="KW-1185">Reference proteome</keyword>
<gene>
    <name evidence="2" type="ORF">B0H17DRAFT_1139084</name>
</gene>
<organism evidence="2 3">
    <name type="scientific">Mycena rosella</name>
    <name type="common">Pink bonnet</name>
    <name type="synonym">Agaricus rosellus</name>
    <dbReference type="NCBI Taxonomy" id="1033263"/>
    <lineage>
        <taxon>Eukaryota</taxon>
        <taxon>Fungi</taxon>
        <taxon>Dikarya</taxon>
        <taxon>Basidiomycota</taxon>
        <taxon>Agaricomycotina</taxon>
        <taxon>Agaricomycetes</taxon>
        <taxon>Agaricomycetidae</taxon>
        <taxon>Agaricales</taxon>
        <taxon>Marasmiineae</taxon>
        <taxon>Mycenaceae</taxon>
        <taxon>Mycena</taxon>
    </lineage>
</organism>
<comment type="caution">
    <text evidence="2">The sequence shown here is derived from an EMBL/GenBank/DDBJ whole genome shotgun (WGS) entry which is preliminary data.</text>
</comment>
<accession>A0AAD7D4Z4</accession>
<reference evidence="2" key="1">
    <citation type="submission" date="2023-03" db="EMBL/GenBank/DDBJ databases">
        <title>Massive genome expansion in bonnet fungi (Mycena s.s.) driven by repeated elements and novel gene families across ecological guilds.</title>
        <authorList>
            <consortium name="Lawrence Berkeley National Laboratory"/>
            <person name="Harder C.B."/>
            <person name="Miyauchi S."/>
            <person name="Viragh M."/>
            <person name="Kuo A."/>
            <person name="Thoen E."/>
            <person name="Andreopoulos B."/>
            <person name="Lu D."/>
            <person name="Skrede I."/>
            <person name="Drula E."/>
            <person name="Henrissat B."/>
            <person name="Morin E."/>
            <person name="Kohler A."/>
            <person name="Barry K."/>
            <person name="LaButti K."/>
            <person name="Morin E."/>
            <person name="Salamov A."/>
            <person name="Lipzen A."/>
            <person name="Mereny Z."/>
            <person name="Hegedus B."/>
            <person name="Baldrian P."/>
            <person name="Stursova M."/>
            <person name="Weitz H."/>
            <person name="Taylor A."/>
            <person name="Grigoriev I.V."/>
            <person name="Nagy L.G."/>
            <person name="Martin F."/>
            <person name="Kauserud H."/>
        </authorList>
    </citation>
    <scope>NUCLEOTIDE SEQUENCE</scope>
    <source>
        <strain evidence="2">CBHHK067</strain>
    </source>
</reference>